<protein>
    <recommendedName>
        <fullName evidence="3">Methyltransferase</fullName>
    </recommendedName>
</protein>
<evidence type="ECO:0008006" key="3">
    <source>
        <dbReference type="Google" id="ProtNLM"/>
    </source>
</evidence>
<comment type="caution">
    <text evidence="1">The sequence shown here is derived from an EMBL/GenBank/DDBJ whole genome shotgun (WGS) entry which is preliminary data.</text>
</comment>
<dbReference type="Gene3D" id="3.40.50.150">
    <property type="entry name" value="Vaccinia Virus protein VP39"/>
    <property type="match status" value="1"/>
</dbReference>
<dbReference type="CDD" id="cd02440">
    <property type="entry name" value="AdoMet_MTases"/>
    <property type="match status" value="1"/>
</dbReference>
<organism evidence="1 2">
    <name type="scientific">Penicillium chermesinum</name>
    <dbReference type="NCBI Taxonomy" id="63820"/>
    <lineage>
        <taxon>Eukaryota</taxon>
        <taxon>Fungi</taxon>
        <taxon>Dikarya</taxon>
        <taxon>Ascomycota</taxon>
        <taxon>Pezizomycotina</taxon>
        <taxon>Eurotiomycetes</taxon>
        <taxon>Eurotiomycetidae</taxon>
        <taxon>Eurotiales</taxon>
        <taxon>Aspergillaceae</taxon>
        <taxon>Penicillium</taxon>
    </lineage>
</organism>
<dbReference type="OrthoDB" id="2013972at2759"/>
<feature type="non-terminal residue" evidence="1">
    <location>
        <position position="1"/>
    </location>
</feature>
<dbReference type="PANTHER" id="PTHR43591">
    <property type="entry name" value="METHYLTRANSFERASE"/>
    <property type="match status" value="1"/>
</dbReference>
<dbReference type="EMBL" id="JAPQKS010000002">
    <property type="protein sequence ID" value="KAJ5246534.1"/>
    <property type="molecule type" value="Genomic_DNA"/>
</dbReference>
<evidence type="ECO:0000313" key="1">
    <source>
        <dbReference type="EMBL" id="KAJ5246534.1"/>
    </source>
</evidence>
<dbReference type="SUPFAM" id="SSF53335">
    <property type="entry name" value="S-adenosyl-L-methionine-dependent methyltransferases"/>
    <property type="match status" value="1"/>
</dbReference>
<dbReference type="Proteomes" id="UP001150941">
    <property type="component" value="Unassembled WGS sequence"/>
</dbReference>
<proteinExistence type="predicted"/>
<dbReference type="GO" id="GO:0008168">
    <property type="term" value="F:methyltransferase activity"/>
    <property type="evidence" value="ECO:0007669"/>
    <property type="project" value="TreeGrafter"/>
</dbReference>
<dbReference type="RefSeq" id="XP_058333955.1">
    <property type="nucleotide sequence ID" value="XM_058470814.1"/>
</dbReference>
<sequence>LSDNDSTYPGSVDDASYTESVTSSALKYRSFRSFFRTAAGTIHTMKEEYVLPNDEQEQDRLDLSHHLYLMLLKGELYQAPIKNPRRVLDLGTGTGIWAMDFADAHPDSEVVGIDLSPIQPSWVPPNCRFEIDDFEQEWSYNHGFDYIHGRELEGCIRDHDQLFRRAFENLNPGGWLEMATIEVNTLSDDGTHLNVPCLLDVVKYVRIASKKFGKDMASVSTWKTRLETAGFTNVTENIMKLPQNPWPKDAKLKELGRYHQLNLLEAMPPYTYALFTRMLGWKRVQIETLLAGVRHELKDTSNHIYTKVYIVYGQKPE</sequence>
<keyword evidence="2" id="KW-1185">Reference proteome</keyword>
<reference evidence="1" key="1">
    <citation type="submission" date="2022-11" db="EMBL/GenBank/DDBJ databases">
        <authorList>
            <person name="Petersen C."/>
        </authorList>
    </citation>
    <scope>NUCLEOTIDE SEQUENCE</scope>
    <source>
        <strain evidence="1">IBT 19713</strain>
    </source>
</reference>
<dbReference type="AlphaFoldDB" id="A0A9W9TYQ4"/>
<evidence type="ECO:0000313" key="2">
    <source>
        <dbReference type="Proteomes" id="UP001150941"/>
    </source>
</evidence>
<accession>A0A9W9TYQ4</accession>
<dbReference type="InterPro" id="IPR029063">
    <property type="entry name" value="SAM-dependent_MTases_sf"/>
</dbReference>
<dbReference type="PANTHER" id="PTHR43591:SF31">
    <property type="entry name" value="LAEA-LIKE, PUTATIVE (AFU_ORTHOLOGUE AFUA_8G01930)-RELATED"/>
    <property type="match status" value="1"/>
</dbReference>
<reference evidence="1" key="2">
    <citation type="journal article" date="2023" name="IMA Fungus">
        <title>Comparative genomic study of the Penicillium genus elucidates a diverse pangenome and 15 lateral gene transfer events.</title>
        <authorList>
            <person name="Petersen C."/>
            <person name="Sorensen T."/>
            <person name="Nielsen M.R."/>
            <person name="Sondergaard T.E."/>
            <person name="Sorensen J.L."/>
            <person name="Fitzpatrick D.A."/>
            <person name="Frisvad J.C."/>
            <person name="Nielsen K.L."/>
        </authorList>
    </citation>
    <scope>NUCLEOTIDE SEQUENCE</scope>
    <source>
        <strain evidence="1">IBT 19713</strain>
    </source>
</reference>
<gene>
    <name evidence="1" type="ORF">N7468_001517</name>
</gene>
<dbReference type="Pfam" id="PF13489">
    <property type="entry name" value="Methyltransf_23"/>
    <property type="match status" value="1"/>
</dbReference>
<name>A0A9W9TYQ4_9EURO</name>
<dbReference type="GeneID" id="83198117"/>